<dbReference type="PANTHER" id="PTHR48267">
    <property type="entry name" value="CUPREDOXIN SUPERFAMILY PROTEIN"/>
    <property type="match status" value="1"/>
</dbReference>
<dbReference type="InterPro" id="IPR002355">
    <property type="entry name" value="Cu_oxidase_Cu_BS"/>
</dbReference>
<comment type="caution">
    <text evidence="5">The sequence shown here is derived from an EMBL/GenBank/DDBJ whole genome shotgun (WGS) entry which is preliminary data.</text>
</comment>
<dbReference type="InterPro" id="IPR011706">
    <property type="entry name" value="Cu-oxidase_C"/>
</dbReference>
<evidence type="ECO:0000259" key="4">
    <source>
        <dbReference type="Pfam" id="PF07732"/>
    </source>
</evidence>
<dbReference type="InterPro" id="IPR045087">
    <property type="entry name" value="Cu-oxidase_fam"/>
</dbReference>
<dbReference type="GO" id="GO:0016491">
    <property type="term" value="F:oxidoreductase activity"/>
    <property type="evidence" value="ECO:0007669"/>
    <property type="project" value="UniProtKB-KW"/>
</dbReference>
<feature type="domain" description="Plastocyanin-like" evidence="3">
    <location>
        <begin position="365"/>
        <end position="483"/>
    </location>
</feature>
<dbReference type="InterPro" id="IPR033138">
    <property type="entry name" value="Cu_oxidase_CS"/>
</dbReference>
<keyword evidence="6" id="KW-1185">Reference proteome</keyword>
<keyword evidence="1" id="KW-0479">Metal-binding</keyword>
<dbReference type="InterPro" id="IPR008972">
    <property type="entry name" value="Cupredoxin"/>
</dbReference>
<evidence type="ECO:0000313" key="5">
    <source>
        <dbReference type="EMBL" id="MCP9762324.1"/>
    </source>
</evidence>
<feature type="domain" description="Plastocyanin-like" evidence="4">
    <location>
        <begin position="70"/>
        <end position="179"/>
    </location>
</feature>
<organism evidence="5 6">
    <name type="scientific">Lacihabitans soyangensis</name>
    <dbReference type="NCBI Taxonomy" id="869394"/>
    <lineage>
        <taxon>Bacteria</taxon>
        <taxon>Pseudomonadati</taxon>
        <taxon>Bacteroidota</taxon>
        <taxon>Cytophagia</taxon>
        <taxon>Cytophagales</taxon>
        <taxon>Leadbetterellaceae</taxon>
        <taxon>Lacihabitans</taxon>
    </lineage>
</organism>
<dbReference type="GO" id="GO:0005507">
    <property type="term" value="F:copper ion binding"/>
    <property type="evidence" value="ECO:0007669"/>
    <property type="project" value="InterPro"/>
</dbReference>
<name>A0AAE3KS87_9BACT</name>
<proteinExistence type="predicted"/>
<dbReference type="AlphaFoldDB" id="A0AAE3KS87"/>
<dbReference type="PROSITE" id="PS00080">
    <property type="entry name" value="MULTICOPPER_OXIDASE2"/>
    <property type="match status" value="1"/>
</dbReference>
<gene>
    <name evidence="5" type="ORF">EGI31_05110</name>
</gene>
<evidence type="ECO:0000256" key="2">
    <source>
        <dbReference type="ARBA" id="ARBA00023002"/>
    </source>
</evidence>
<dbReference type="SUPFAM" id="SSF49503">
    <property type="entry name" value="Cupredoxins"/>
    <property type="match status" value="3"/>
</dbReference>
<dbReference type="Pfam" id="PF07731">
    <property type="entry name" value="Cu-oxidase_2"/>
    <property type="match status" value="1"/>
</dbReference>
<dbReference type="PROSITE" id="PS00079">
    <property type="entry name" value="MULTICOPPER_OXIDASE1"/>
    <property type="match status" value="1"/>
</dbReference>
<keyword evidence="2" id="KW-0560">Oxidoreductase</keyword>
<evidence type="ECO:0000256" key="1">
    <source>
        <dbReference type="ARBA" id="ARBA00022723"/>
    </source>
</evidence>
<evidence type="ECO:0000313" key="6">
    <source>
        <dbReference type="Proteomes" id="UP001204144"/>
    </source>
</evidence>
<dbReference type="EMBL" id="RJUF01000008">
    <property type="protein sequence ID" value="MCP9762324.1"/>
    <property type="molecule type" value="Genomic_DNA"/>
</dbReference>
<dbReference type="RefSeq" id="WP_255036085.1">
    <property type="nucleotide sequence ID" value="NZ_RJUF01000008.1"/>
</dbReference>
<dbReference type="PANTHER" id="PTHR48267:SF1">
    <property type="entry name" value="BILIRUBIN OXIDASE"/>
    <property type="match status" value="1"/>
</dbReference>
<dbReference type="Pfam" id="PF07732">
    <property type="entry name" value="Cu-oxidase_3"/>
    <property type="match status" value="1"/>
</dbReference>
<dbReference type="Gene3D" id="2.60.40.420">
    <property type="entry name" value="Cupredoxins - blue copper proteins"/>
    <property type="match status" value="3"/>
</dbReference>
<dbReference type="Proteomes" id="UP001204144">
    <property type="component" value="Unassembled WGS sequence"/>
</dbReference>
<reference evidence="5 6" key="1">
    <citation type="submission" date="2018-11" db="EMBL/GenBank/DDBJ databases">
        <title>Novel bacteria species description.</title>
        <authorList>
            <person name="Han J.-H."/>
        </authorList>
    </citation>
    <scope>NUCLEOTIDE SEQUENCE [LARGE SCALE GENOMIC DNA]</scope>
    <source>
        <strain evidence="5 6">KCTC23259</strain>
    </source>
</reference>
<protein>
    <submittedName>
        <fullName evidence="5">Bilirubin oxidase</fullName>
    </submittedName>
</protein>
<sequence>MKRKEFLKKLSFSTATILSTESILSSCMSGMHHGDTVVPQVNSGLFINPLKIPKTVSGNTSLVAQNTTEALMSSSKVSVLGYGEGILGPTIRVKNGENVNINLVNKLSDHTNIHWHGLKIPADMDGHPDQMVMPNETFNYKFKVNQQAGTNWYHPHLHESTAEQVTLGLAGLFIVESDEEKALGLPKDSQEIPLIIQDKRIKADGSINYQPTMKEIMTGYLGENILVNGTSKPFLDVSTRFYRLRILNASSARIYNLALSNKAEFYLIGSDGGLLFQPEPVRNVLISTGERVDILVDFSLAKVGEVVFLKSEPFFTMGNAQGNQPFDIMAFHVKSQATDTFKLPNSLLNFSKLSASTNIRSFTLTMDHMAKEGMHKINNKIYKSNRIDETVVLGSVETWDFDNSIGDEAHPMHIHGANFQLVSRMGGRNAIFPHEKAWKDTVLVGPGEKVRVMIKFEIKGKFVLHCHNLEHEDDGMMLNFEVK</sequence>
<accession>A0AAE3KS87</accession>
<dbReference type="InterPro" id="IPR011707">
    <property type="entry name" value="Cu-oxidase-like_N"/>
</dbReference>
<evidence type="ECO:0000259" key="3">
    <source>
        <dbReference type="Pfam" id="PF07731"/>
    </source>
</evidence>